<dbReference type="Proteomes" id="UP000536441">
    <property type="component" value="Unassembled WGS sequence"/>
</dbReference>
<dbReference type="InterPro" id="IPR038666">
    <property type="entry name" value="SSP1_head-tail_sf"/>
</dbReference>
<organism evidence="1 2">
    <name type="scientific">Sphingomonas zeae</name>
    <dbReference type="NCBI Taxonomy" id="1646122"/>
    <lineage>
        <taxon>Bacteria</taxon>
        <taxon>Pseudomonadati</taxon>
        <taxon>Pseudomonadota</taxon>
        <taxon>Alphaproteobacteria</taxon>
        <taxon>Sphingomonadales</taxon>
        <taxon>Sphingomonadaceae</taxon>
        <taxon>Sphingomonas</taxon>
    </lineage>
</organism>
<reference evidence="1 2" key="1">
    <citation type="submission" date="2020-05" db="EMBL/GenBank/DDBJ databases">
        <title>Genome Sequencing of Type Strains.</title>
        <authorList>
            <person name="Lemaire J.F."/>
            <person name="Inderbitzin P."/>
            <person name="Gregorio O.A."/>
            <person name="Collins S.B."/>
            <person name="Wespe N."/>
            <person name="Knight-Connoni V."/>
        </authorList>
    </citation>
    <scope>NUCLEOTIDE SEQUENCE [LARGE SCALE GENOMIC DNA]</scope>
    <source>
        <strain evidence="1 2">DSM 100049</strain>
    </source>
</reference>
<proteinExistence type="predicted"/>
<dbReference type="InterPro" id="IPR008767">
    <property type="entry name" value="Phage_SPP1_head-tail_adaptor"/>
</dbReference>
<accession>A0A7Y6B221</accession>
<dbReference type="RefSeq" id="WP_175310780.1">
    <property type="nucleotide sequence ID" value="NZ_CBCRYR010000041.1"/>
</dbReference>
<dbReference type="Pfam" id="PF05521">
    <property type="entry name" value="Phage_HCP"/>
    <property type="match status" value="1"/>
</dbReference>
<protein>
    <submittedName>
        <fullName evidence="1">Phage head closure protein</fullName>
    </submittedName>
</protein>
<gene>
    <name evidence="1" type="ORF">HP438_03295</name>
</gene>
<dbReference type="EMBL" id="JABMCH010000050">
    <property type="protein sequence ID" value="NUU46001.1"/>
    <property type="molecule type" value="Genomic_DNA"/>
</dbReference>
<sequence length="107" mass="11544">MDRRVTLLRAGTVTDDYGDEVDGFAPLATVWASVKPSPGTERLASAENAATAPTVITIRYSRKVADLNPRDRIEYPVGSGRQFDIKSVVEIGRREGLQIAAIGRADG</sequence>
<dbReference type="NCBIfam" id="TIGR01563">
    <property type="entry name" value="gp16_SPP1"/>
    <property type="match status" value="1"/>
</dbReference>
<evidence type="ECO:0000313" key="1">
    <source>
        <dbReference type="EMBL" id="NUU46001.1"/>
    </source>
</evidence>
<name>A0A7Y6B221_9SPHN</name>
<evidence type="ECO:0000313" key="2">
    <source>
        <dbReference type="Proteomes" id="UP000536441"/>
    </source>
</evidence>
<keyword evidence="2" id="KW-1185">Reference proteome</keyword>
<comment type="caution">
    <text evidence="1">The sequence shown here is derived from an EMBL/GenBank/DDBJ whole genome shotgun (WGS) entry which is preliminary data.</text>
</comment>
<dbReference type="AlphaFoldDB" id="A0A7Y6B221"/>
<dbReference type="Gene3D" id="2.40.10.270">
    <property type="entry name" value="Bacteriophage SPP1 head-tail adaptor protein"/>
    <property type="match status" value="1"/>
</dbReference>